<dbReference type="PANTHER" id="PTHR11527">
    <property type="entry name" value="HEAT-SHOCK PROTEIN 20 FAMILY MEMBER"/>
    <property type="match status" value="1"/>
</dbReference>
<sequence>MAETETVVQAPATQPSQTPTPPAPRALSGRDPFERLRRQMDRLFEDFGRGFDVPFGSSFFAMRPPLLADEAGVRRPAVDLVETDAAYQITAELPGIPPEAVQVTLADGILTIKGEKKEERDESREGWHVAERRFGSFQRSFQLPAGIAEDAITASVADGVLTVRLPKAAVPPKTAKTIAVETKG</sequence>
<dbReference type="InterPro" id="IPR002068">
    <property type="entry name" value="A-crystallin/Hsp20_dom"/>
</dbReference>
<keyword evidence="6" id="KW-1185">Reference proteome</keyword>
<dbReference type="SUPFAM" id="SSF49764">
    <property type="entry name" value="HSP20-like chaperones"/>
    <property type="match status" value="1"/>
</dbReference>
<reference evidence="6" key="1">
    <citation type="journal article" date="2019" name="Int. J. Syst. Evol. Microbiol.">
        <title>The Global Catalogue of Microorganisms (GCM) 10K type strain sequencing project: providing services to taxonomists for standard genome sequencing and annotation.</title>
        <authorList>
            <consortium name="The Broad Institute Genomics Platform"/>
            <consortium name="The Broad Institute Genome Sequencing Center for Infectious Disease"/>
            <person name="Wu L."/>
            <person name="Ma J."/>
        </authorList>
    </citation>
    <scope>NUCLEOTIDE SEQUENCE [LARGE SCALE GENOMIC DNA]</scope>
    <source>
        <strain evidence="6">CGMCC 1.6774</strain>
    </source>
</reference>
<dbReference type="InterPro" id="IPR008978">
    <property type="entry name" value="HSP20-like_chaperone"/>
</dbReference>
<evidence type="ECO:0000259" key="4">
    <source>
        <dbReference type="PROSITE" id="PS01031"/>
    </source>
</evidence>
<comment type="similarity">
    <text evidence="1 2">Belongs to the small heat shock protein (HSP20) family.</text>
</comment>
<dbReference type="Proteomes" id="UP001597314">
    <property type="component" value="Unassembled WGS sequence"/>
</dbReference>
<comment type="caution">
    <text evidence="5">The sequence shown here is derived from an EMBL/GenBank/DDBJ whole genome shotgun (WGS) entry which is preliminary data.</text>
</comment>
<dbReference type="RefSeq" id="WP_378478214.1">
    <property type="nucleotide sequence ID" value="NZ_JBHUIW010000013.1"/>
</dbReference>
<dbReference type="Pfam" id="PF00011">
    <property type="entry name" value="HSP20"/>
    <property type="match status" value="1"/>
</dbReference>
<evidence type="ECO:0000313" key="5">
    <source>
        <dbReference type="EMBL" id="MFD2183043.1"/>
    </source>
</evidence>
<organism evidence="5 6">
    <name type="scientific">Rhodoplanes azumiensis</name>
    <dbReference type="NCBI Taxonomy" id="1897628"/>
    <lineage>
        <taxon>Bacteria</taxon>
        <taxon>Pseudomonadati</taxon>
        <taxon>Pseudomonadota</taxon>
        <taxon>Alphaproteobacteria</taxon>
        <taxon>Hyphomicrobiales</taxon>
        <taxon>Nitrobacteraceae</taxon>
        <taxon>Rhodoplanes</taxon>
    </lineage>
</organism>
<evidence type="ECO:0000313" key="6">
    <source>
        <dbReference type="Proteomes" id="UP001597314"/>
    </source>
</evidence>
<name>A0ABW5AJC8_9BRAD</name>
<dbReference type="Gene3D" id="2.60.40.790">
    <property type="match status" value="1"/>
</dbReference>
<evidence type="ECO:0000256" key="3">
    <source>
        <dbReference type="SAM" id="MobiDB-lite"/>
    </source>
</evidence>
<dbReference type="EMBL" id="JBHUIW010000013">
    <property type="protein sequence ID" value="MFD2183043.1"/>
    <property type="molecule type" value="Genomic_DNA"/>
</dbReference>
<gene>
    <name evidence="5" type="ORF">ACFSOX_12850</name>
</gene>
<evidence type="ECO:0000256" key="1">
    <source>
        <dbReference type="PROSITE-ProRule" id="PRU00285"/>
    </source>
</evidence>
<protein>
    <submittedName>
        <fullName evidence="5">Hsp20/alpha crystallin family protein</fullName>
    </submittedName>
</protein>
<dbReference type="CDD" id="cd06464">
    <property type="entry name" value="ACD_sHsps-like"/>
    <property type="match status" value="1"/>
</dbReference>
<dbReference type="PROSITE" id="PS01031">
    <property type="entry name" value="SHSP"/>
    <property type="match status" value="1"/>
</dbReference>
<feature type="domain" description="SHSP" evidence="4">
    <location>
        <begin position="68"/>
        <end position="183"/>
    </location>
</feature>
<accession>A0ABW5AJC8</accession>
<dbReference type="InterPro" id="IPR031107">
    <property type="entry name" value="Small_HSP"/>
</dbReference>
<proteinExistence type="inferred from homology"/>
<feature type="region of interest" description="Disordered" evidence="3">
    <location>
        <begin position="1"/>
        <end position="34"/>
    </location>
</feature>
<evidence type="ECO:0000256" key="2">
    <source>
        <dbReference type="RuleBase" id="RU003616"/>
    </source>
</evidence>